<evidence type="ECO:0000256" key="1">
    <source>
        <dbReference type="ARBA" id="ARBA00004323"/>
    </source>
</evidence>
<dbReference type="Pfam" id="PF03016">
    <property type="entry name" value="Exostosin_GT47"/>
    <property type="match status" value="1"/>
</dbReference>
<sequence length="477" mass="55153">MNSGFSCSSISLVLLQSFLILLLLLLFFSSSALNEKYHSTHFYSSFTPFNLRKTKNTTPVRVSQDGFLSNYSMYKSSTHRAGSTKKKTSVKRIEEDLAKARAAIREAIQSNNYTSEKEETFIPGGSIYRNPYAFHQSHIEMVKRFKVWTYNEGEQPLIHSGPLNHIYAIEGQFIDEIERDKSPFRASHPEEAHVFFMPFSIANIVRFVYMPITKNTDFYRDRLQKIVIDYIKFVAEKHSYWNRSSGADHFMLSCHDWAPDVSDDNPQLFKNFMKVLCNANTSEGFRPSRDVSIPEIYLEFGTLGPSHQGQPANNRPILAFFGGREHGQIRKFLLKHWKDKDSDVQVHEYLPKGPNYTKIMGQTKYCLCPSGFEVASPRIVEAIYMGCVPVIISDSYYLPFSDVLNWSKFSIQIPVERIPEIKTILQGIPYEKYLKLQKQVLKVQRHFVLNRPAKPFDVIHMVLHSVWLKRLNFALPT</sequence>
<dbReference type="PANTHER" id="PTHR11062:SF124">
    <property type="entry name" value="XYLOGALACTURONAN BETA-1,3-XYLOSYLTRANSFERASE"/>
    <property type="match status" value="1"/>
</dbReference>
<keyword evidence="5" id="KW-0333">Golgi apparatus</keyword>
<comment type="subcellular location">
    <subcellularLocation>
        <location evidence="1">Golgi apparatus membrane</location>
        <topology evidence="1">Single-pass type II membrane protein</topology>
    </subcellularLocation>
</comment>
<reference evidence="8 9" key="1">
    <citation type="journal article" date="2023" name="G3 (Bethesda)">
        <title>A haplotype-resolved chromosome-scale genome for Quercus rubra L. provides insights into the genetics of adaptive traits for red oak species.</title>
        <authorList>
            <person name="Kapoor B."/>
            <person name="Jenkins J."/>
            <person name="Schmutz J."/>
            <person name="Zhebentyayeva T."/>
            <person name="Kuelheim C."/>
            <person name="Coggeshall M."/>
            <person name="Heim C."/>
            <person name="Lasky J.R."/>
            <person name="Leites L."/>
            <person name="Islam-Faridi N."/>
            <person name="Romero-Severson J."/>
            <person name="DeLeo V.L."/>
            <person name="Lucas S.M."/>
            <person name="Lazic D."/>
            <person name="Gailing O."/>
            <person name="Carlson J."/>
            <person name="Staton M."/>
        </authorList>
    </citation>
    <scope>NUCLEOTIDE SEQUENCE [LARGE SCALE GENOMIC DNA]</scope>
    <source>
        <strain evidence="8">Pseudo-F2</strain>
    </source>
</reference>
<accession>A0AAN7G6Q6</accession>
<protein>
    <recommendedName>
        <fullName evidence="7">Exostosin GT47 domain-containing protein</fullName>
    </recommendedName>
</protein>
<dbReference type="PANTHER" id="PTHR11062">
    <property type="entry name" value="EXOSTOSIN HEPARAN SULFATE GLYCOSYLTRANSFERASE -RELATED"/>
    <property type="match status" value="1"/>
</dbReference>
<comment type="caution">
    <text evidence="8">The sequence shown here is derived from an EMBL/GenBank/DDBJ whole genome shotgun (WGS) entry which is preliminary data.</text>
</comment>
<dbReference type="GO" id="GO:0000139">
    <property type="term" value="C:Golgi membrane"/>
    <property type="evidence" value="ECO:0007669"/>
    <property type="project" value="UniProtKB-SubCell"/>
</dbReference>
<keyword evidence="3" id="KW-0808">Transferase</keyword>
<dbReference type="AlphaFoldDB" id="A0AAN7G6Q6"/>
<keyword evidence="6" id="KW-0732">Signal</keyword>
<evidence type="ECO:0000259" key="7">
    <source>
        <dbReference type="Pfam" id="PF03016"/>
    </source>
</evidence>
<keyword evidence="4" id="KW-0812">Transmembrane</keyword>
<feature type="chain" id="PRO_5042919370" description="Exostosin GT47 domain-containing protein" evidence="6">
    <location>
        <begin position="33"/>
        <end position="477"/>
    </location>
</feature>
<name>A0AAN7G6Q6_QUERU</name>
<keyword evidence="4" id="KW-0735">Signal-anchor</keyword>
<comment type="similarity">
    <text evidence="2">Belongs to the glycosyltransferase 47 family.</text>
</comment>
<dbReference type="InterPro" id="IPR004263">
    <property type="entry name" value="Exostosin"/>
</dbReference>
<evidence type="ECO:0000313" key="8">
    <source>
        <dbReference type="EMBL" id="KAK4604506.1"/>
    </source>
</evidence>
<dbReference type="InterPro" id="IPR040911">
    <property type="entry name" value="Exostosin_GT47"/>
</dbReference>
<evidence type="ECO:0000256" key="4">
    <source>
        <dbReference type="ARBA" id="ARBA00022968"/>
    </source>
</evidence>
<feature type="domain" description="Exostosin GT47" evidence="7">
    <location>
        <begin position="143"/>
        <end position="427"/>
    </location>
</feature>
<dbReference type="GO" id="GO:0016757">
    <property type="term" value="F:glycosyltransferase activity"/>
    <property type="evidence" value="ECO:0007669"/>
    <property type="project" value="UniProtKB-KW"/>
</dbReference>
<dbReference type="Proteomes" id="UP001324115">
    <property type="component" value="Unassembled WGS sequence"/>
</dbReference>
<evidence type="ECO:0000256" key="3">
    <source>
        <dbReference type="ARBA" id="ARBA00022676"/>
    </source>
</evidence>
<feature type="signal peptide" evidence="6">
    <location>
        <begin position="1"/>
        <end position="32"/>
    </location>
</feature>
<gene>
    <name evidence="8" type="ORF">RGQ29_012838</name>
</gene>
<dbReference type="EMBL" id="JAXUIC010000002">
    <property type="protein sequence ID" value="KAK4604506.1"/>
    <property type="molecule type" value="Genomic_DNA"/>
</dbReference>
<evidence type="ECO:0000256" key="2">
    <source>
        <dbReference type="ARBA" id="ARBA00010271"/>
    </source>
</evidence>
<organism evidence="8 9">
    <name type="scientific">Quercus rubra</name>
    <name type="common">Northern red oak</name>
    <name type="synonym">Quercus borealis</name>
    <dbReference type="NCBI Taxonomy" id="3512"/>
    <lineage>
        <taxon>Eukaryota</taxon>
        <taxon>Viridiplantae</taxon>
        <taxon>Streptophyta</taxon>
        <taxon>Embryophyta</taxon>
        <taxon>Tracheophyta</taxon>
        <taxon>Spermatophyta</taxon>
        <taxon>Magnoliopsida</taxon>
        <taxon>eudicotyledons</taxon>
        <taxon>Gunneridae</taxon>
        <taxon>Pentapetalae</taxon>
        <taxon>rosids</taxon>
        <taxon>fabids</taxon>
        <taxon>Fagales</taxon>
        <taxon>Fagaceae</taxon>
        <taxon>Quercus</taxon>
    </lineage>
</organism>
<evidence type="ECO:0000256" key="5">
    <source>
        <dbReference type="ARBA" id="ARBA00023034"/>
    </source>
</evidence>
<proteinExistence type="inferred from homology"/>
<evidence type="ECO:0000313" key="9">
    <source>
        <dbReference type="Proteomes" id="UP001324115"/>
    </source>
</evidence>
<keyword evidence="9" id="KW-1185">Reference proteome</keyword>
<keyword evidence="3" id="KW-0328">Glycosyltransferase</keyword>
<evidence type="ECO:0000256" key="6">
    <source>
        <dbReference type="SAM" id="SignalP"/>
    </source>
</evidence>